<feature type="transmembrane region" description="Helical" evidence="4">
    <location>
        <begin position="90"/>
        <end position="107"/>
    </location>
</feature>
<gene>
    <name evidence="5" type="ORF">FJU11_04950</name>
</gene>
<accession>A0A506UCG7</accession>
<keyword evidence="3 4" id="KW-0472">Membrane</keyword>
<dbReference type="InterPro" id="IPR052524">
    <property type="entry name" value="MFS_Cyanate_Porter"/>
</dbReference>
<dbReference type="InterPro" id="IPR036259">
    <property type="entry name" value="MFS_trans_sf"/>
</dbReference>
<dbReference type="SUPFAM" id="SSF103473">
    <property type="entry name" value="MFS general substrate transporter"/>
    <property type="match status" value="1"/>
</dbReference>
<reference evidence="5 6" key="1">
    <citation type="submission" date="2019-06" db="EMBL/GenBank/DDBJ databases">
        <authorList>
            <person name="Li M."/>
        </authorList>
    </citation>
    <scope>NUCLEOTIDE SEQUENCE [LARGE SCALE GENOMIC DNA]</scope>
    <source>
        <strain evidence="5 6">BGMRC6574</strain>
    </source>
</reference>
<sequence>MAQMTREPSTGDRAGTTRAARLFLAASFVLVAFNLRPVFSSASVLLPDIIEGTGISAFAAGVLTTAPVVCLGLFALLAPRLAGRFGAERTLFVLLLLLVVGVAMRGLGTVPLFLGTAIAGACIAVGNVLMPGLVKRDFSDHASLMMGLYTMALTLGAAVAAGVTVPLQRAFSGSWKGALAIWALPAVIAALVWLPQVFGNSSRARRATRSVEGLWRDPLAWQVTLFMGLQASLAYSVFGWLATILRTRGMAAGDAGALVSFSILVQVVSCIATPLVAARCRDERPVNTALALFATLGLVGFVFLPLSLGWILAILQGAGQGGLIAIALTMIVRRSPDSHVAAHLSGMAQCVGYLLASLAPLAIGIIRDLTGGFTAAGILFACIGTALLAFGLGAGRNLHVGARAIPG</sequence>
<dbReference type="EMBL" id="VHLH01000006">
    <property type="protein sequence ID" value="TPW30359.1"/>
    <property type="molecule type" value="Genomic_DNA"/>
</dbReference>
<feature type="transmembrane region" description="Helical" evidence="4">
    <location>
        <begin position="255"/>
        <end position="278"/>
    </location>
</feature>
<dbReference type="CDD" id="cd17339">
    <property type="entry name" value="MFS_NIMT_CynX_like"/>
    <property type="match status" value="1"/>
</dbReference>
<dbReference type="InterPro" id="IPR011701">
    <property type="entry name" value="MFS"/>
</dbReference>
<feature type="transmembrane region" description="Helical" evidence="4">
    <location>
        <begin position="58"/>
        <end position="78"/>
    </location>
</feature>
<keyword evidence="1 4" id="KW-0812">Transmembrane</keyword>
<evidence type="ECO:0000256" key="1">
    <source>
        <dbReference type="ARBA" id="ARBA00022692"/>
    </source>
</evidence>
<name>A0A506UCG7_9HYPH</name>
<dbReference type="OrthoDB" id="5317164at2"/>
<proteinExistence type="predicted"/>
<feature type="transmembrane region" description="Helical" evidence="4">
    <location>
        <begin position="179"/>
        <end position="198"/>
    </location>
</feature>
<dbReference type="AlphaFoldDB" id="A0A506UCG7"/>
<dbReference type="Pfam" id="PF07690">
    <property type="entry name" value="MFS_1"/>
    <property type="match status" value="1"/>
</dbReference>
<keyword evidence="2 4" id="KW-1133">Transmembrane helix</keyword>
<feature type="transmembrane region" description="Helical" evidence="4">
    <location>
        <begin position="344"/>
        <end position="366"/>
    </location>
</feature>
<feature type="transmembrane region" description="Helical" evidence="4">
    <location>
        <begin position="372"/>
        <end position="393"/>
    </location>
</feature>
<feature type="transmembrane region" description="Helical" evidence="4">
    <location>
        <begin position="310"/>
        <end position="332"/>
    </location>
</feature>
<dbReference type="Gene3D" id="1.20.1250.20">
    <property type="entry name" value="MFS general substrate transporter like domains"/>
    <property type="match status" value="1"/>
</dbReference>
<dbReference type="PANTHER" id="PTHR23523:SF2">
    <property type="entry name" value="2-NITROIMIDAZOLE TRANSPORTER"/>
    <property type="match status" value="1"/>
</dbReference>
<evidence type="ECO:0000256" key="3">
    <source>
        <dbReference type="ARBA" id="ARBA00023136"/>
    </source>
</evidence>
<keyword evidence="6" id="KW-1185">Reference proteome</keyword>
<evidence type="ECO:0000256" key="4">
    <source>
        <dbReference type="SAM" id="Phobius"/>
    </source>
</evidence>
<dbReference type="Proteomes" id="UP000320314">
    <property type="component" value="Unassembled WGS sequence"/>
</dbReference>
<feature type="transmembrane region" description="Helical" evidence="4">
    <location>
        <begin position="219"/>
        <end position="243"/>
    </location>
</feature>
<evidence type="ECO:0000313" key="6">
    <source>
        <dbReference type="Proteomes" id="UP000320314"/>
    </source>
</evidence>
<evidence type="ECO:0000313" key="5">
    <source>
        <dbReference type="EMBL" id="TPW30359.1"/>
    </source>
</evidence>
<protein>
    <submittedName>
        <fullName evidence="5">MFS transporter</fullName>
    </submittedName>
</protein>
<dbReference type="GO" id="GO:0022857">
    <property type="term" value="F:transmembrane transporter activity"/>
    <property type="evidence" value="ECO:0007669"/>
    <property type="project" value="InterPro"/>
</dbReference>
<comment type="caution">
    <text evidence="5">The sequence shown here is derived from an EMBL/GenBank/DDBJ whole genome shotgun (WGS) entry which is preliminary data.</text>
</comment>
<organism evidence="5 6">
    <name type="scientific">Pararhizobium mangrovi</name>
    <dbReference type="NCBI Taxonomy" id="2590452"/>
    <lineage>
        <taxon>Bacteria</taxon>
        <taxon>Pseudomonadati</taxon>
        <taxon>Pseudomonadota</taxon>
        <taxon>Alphaproteobacteria</taxon>
        <taxon>Hyphomicrobiales</taxon>
        <taxon>Rhizobiaceae</taxon>
        <taxon>Rhizobium/Agrobacterium group</taxon>
        <taxon>Pararhizobium</taxon>
    </lineage>
</organism>
<evidence type="ECO:0000256" key="2">
    <source>
        <dbReference type="ARBA" id="ARBA00022989"/>
    </source>
</evidence>
<dbReference type="PANTHER" id="PTHR23523">
    <property type="match status" value="1"/>
</dbReference>
<feature type="transmembrane region" description="Helical" evidence="4">
    <location>
        <begin position="146"/>
        <end position="167"/>
    </location>
</feature>
<feature type="transmembrane region" description="Helical" evidence="4">
    <location>
        <begin position="285"/>
        <end position="304"/>
    </location>
</feature>
<feature type="transmembrane region" description="Helical" evidence="4">
    <location>
        <begin position="113"/>
        <end position="134"/>
    </location>
</feature>